<protein>
    <submittedName>
        <fullName evidence="1">Uncharacterized protein</fullName>
    </submittedName>
</protein>
<evidence type="ECO:0000313" key="2">
    <source>
        <dbReference type="Proteomes" id="UP001283361"/>
    </source>
</evidence>
<dbReference type="Proteomes" id="UP001283361">
    <property type="component" value="Unassembled WGS sequence"/>
</dbReference>
<comment type="caution">
    <text evidence="1">The sequence shown here is derived from an EMBL/GenBank/DDBJ whole genome shotgun (WGS) entry which is preliminary data.</text>
</comment>
<dbReference type="AlphaFoldDB" id="A0AAE1CXT3"/>
<reference evidence="1" key="1">
    <citation type="journal article" date="2023" name="G3 (Bethesda)">
        <title>A reference genome for the long-term kleptoplast-retaining sea slug Elysia crispata morphotype clarki.</title>
        <authorList>
            <person name="Eastman K.E."/>
            <person name="Pendleton A.L."/>
            <person name="Shaikh M.A."/>
            <person name="Suttiyut T."/>
            <person name="Ogas R."/>
            <person name="Tomko P."/>
            <person name="Gavelis G."/>
            <person name="Widhalm J.R."/>
            <person name="Wisecaver J.H."/>
        </authorList>
    </citation>
    <scope>NUCLEOTIDE SEQUENCE</scope>
    <source>
        <strain evidence="1">ECLA1</strain>
    </source>
</reference>
<organism evidence="1 2">
    <name type="scientific">Elysia crispata</name>
    <name type="common">lettuce slug</name>
    <dbReference type="NCBI Taxonomy" id="231223"/>
    <lineage>
        <taxon>Eukaryota</taxon>
        <taxon>Metazoa</taxon>
        <taxon>Spiralia</taxon>
        <taxon>Lophotrochozoa</taxon>
        <taxon>Mollusca</taxon>
        <taxon>Gastropoda</taxon>
        <taxon>Heterobranchia</taxon>
        <taxon>Euthyneura</taxon>
        <taxon>Panpulmonata</taxon>
        <taxon>Sacoglossa</taxon>
        <taxon>Placobranchoidea</taxon>
        <taxon>Plakobranchidae</taxon>
        <taxon>Elysia</taxon>
    </lineage>
</organism>
<gene>
    <name evidence="1" type="ORF">RRG08_030783</name>
</gene>
<name>A0AAE1CXT3_9GAST</name>
<proteinExistence type="predicted"/>
<evidence type="ECO:0000313" key="1">
    <source>
        <dbReference type="EMBL" id="KAK3743661.1"/>
    </source>
</evidence>
<dbReference type="EMBL" id="JAWDGP010006299">
    <property type="protein sequence ID" value="KAK3743661.1"/>
    <property type="molecule type" value="Genomic_DNA"/>
</dbReference>
<keyword evidence="2" id="KW-1185">Reference proteome</keyword>
<sequence>MEMRTSRQTYTTVTALTRQSLSLRITSQAGPDIPVLQGVTDNNILNLDSPQLEEYFVSSNESICLESLEFDTMSHATDILSPHVALYVSYETLGRAI</sequence>
<accession>A0AAE1CXT3</accession>